<name>A0A1I4R5M7_9BACT</name>
<evidence type="ECO:0000256" key="9">
    <source>
        <dbReference type="ARBA" id="ARBA00022989"/>
    </source>
</evidence>
<evidence type="ECO:0000313" key="15">
    <source>
        <dbReference type="EMBL" id="SFM47602.1"/>
    </source>
</evidence>
<dbReference type="InterPro" id="IPR046786">
    <property type="entry name" value="MotA_N"/>
</dbReference>
<evidence type="ECO:0000256" key="2">
    <source>
        <dbReference type="ARBA" id="ARBA00008038"/>
    </source>
</evidence>
<keyword evidence="16" id="KW-1185">Reference proteome</keyword>
<feature type="domain" description="Motility protein A N-terminal" evidence="14">
    <location>
        <begin position="6"/>
        <end position="80"/>
    </location>
</feature>
<keyword evidence="8" id="KW-0375">Hydrogen ion transport</keyword>
<reference evidence="16" key="1">
    <citation type="submission" date="2016-10" db="EMBL/GenBank/DDBJ databases">
        <authorList>
            <person name="Varghese N."/>
            <person name="Submissions S."/>
        </authorList>
    </citation>
    <scope>NUCLEOTIDE SEQUENCE [LARGE SCALE GENOMIC DNA]</scope>
    <source>
        <strain evidence="16">DSM 9990</strain>
    </source>
</reference>
<dbReference type="EMBL" id="FOUU01000001">
    <property type="protein sequence ID" value="SFM47602.1"/>
    <property type="molecule type" value="Genomic_DNA"/>
</dbReference>
<accession>A0A1I4R5M7</accession>
<evidence type="ECO:0000256" key="5">
    <source>
        <dbReference type="ARBA" id="ARBA00022500"/>
    </source>
</evidence>
<dbReference type="Pfam" id="PF20560">
    <property type="entry name" value="MotA_N"/>
    <property type="match status" value="1"/>
</dbReference>
<evidence type="ECO:0000256" key="4">
    <source>
        <dbReference type="ARBA" id="ARBA00022475"/>
    </source>
</evidence>
<dbReference type="PROSITE" id="PS01307">
    <property type="entry name" value="MOTA"/>
    <property type="match status" value="1"/>
</dbReference>
<evidence type="ECO:0000256" key="3">
    <source>
        <dbReference type="ARBA" id="ARBA00022448"/>
    </source>
</evidence>
<evidence type="ECO:0000256" key="12">
    <source>
        <dbReference type="SAM" id="Phobius"/>
    </source>
</evidence>
<evidence type="ECO:0000259" key="13">
    <source>
        <dbReference type="Pfam" id="PF01618"/>
    </source>
</evidence>
<sequence>MDLATLIGIVLAFSLVLISIMMGSGLGLFINIPSLMIVVGGTMGATMIRHPLNEVIGMIKVVKNVFFTRVWTPERIVDQFLDFADKSRKEGILALEAELPNIDDPFFAKGLQMAIDGMEPDALREILETEIEYLQERHQNGAEILDTMGTFFPAMGMIGTLIGLVQMLQTMEDPSTIGPAMAVALLTTFYGAVGANLVCLPMAGKLRTRSKEETLVKEMIIAGIIGLANGENPRILEQKLHSFLAPSKRVSRFE</sequence>
<evidence type="ECO:0000259" key="14">
    <source>
        <dbReference type="Pfam" id="PF20560"/>
    </source>
</evidence>
<feature type="transmembrane region" description="Helical" evidence="12">
    <location>
        <begin position="144"/>
        <end position="168"/>
    </location>
</feature>
<dbReference type="GO" id="GO:0006935">
    <property type="term" value="P:chemotaxis"/>
    <property type="evidence" value="ECO:0007669"/>
    <property type="project" value="UniProtKB-KW"/>
</dbReference>
<protein>
    <submittedName>
        <fullName evidence="15">Chemotaxis protein MotA</fullName>
    </submittedName>
</protein>
<evidence type="ECO:0000256" key="10">
    <source>
        <dbReference type="ARBA" id="ARBA00023065"/>
    </source>
</evidence>
<dbReference type="PANTHER" id="PTHR30433:SF2">
    <property type="entry name" value="MOTILITY PROTEIN A"/>
    <property type="match status" value="1"/>
</dbReference>
<keyword evidence="5" id="KW-0145">Chemotaxis</keyword>
<dbReference type="STRING" id="39841.SAMN05660836_00415"/>
<feature type="domain" description="MotA/TolQ/ExbB proton channel" evidence="13">
    <location>
        <begin position="101"/>
        <end position="218"/>
    </location>
</feature>
<dbReference type="Proteomes" id="UP000199611">
    <property type="component" value="Unassembled WGS sequence"/>
</dbReference>
<keyword evidence="9 12" id="KW-1133">Transmembrane helix</keyword>
<feature type="transmembrane region" description="Helical" evidence="12">
    <location>
        <begin position="6"/>
        <end position="39"/>
    </location>
</feature>
<evidence type="ECO:0000256" key="7">
    <source>
        <dbReference type="ARBA" id="ARBA00022779"/>
    </source>
</evidence>
<evidence type="ECO:0000256" key="1">
    <source>
        <dbReference type="ARBA" id="ARBA00004651"/>
    </source>
</evidence>
<gene>
    <name evidence="15" type="ORF">SAMN05660836_00415</name>
</gene>
<keyword evidence="11 12" id="KW-0472">Membrane</keyword>
<dbReference type="RefSeq" id="WP_093393109.1">
    <property type="nucleotide sequence ID" value="NZ_FOUU01000001.1"/>
</dbReference>
<dbReference type="InterPro" id="IPR047055">
    <property type="entry name" value="MotA-like"/>
</dbReference>
<dbReference type="PANTHER" id="PTHR30433">
    <property type="entry name" value="CHEMOTAXIS PROTEIN MOTA"/>
    <property type="match status" value="1"/>
</dbReference>
<keyword evidence="4" id="KW-1003">Cell membrane</keyword>
<keyword evidence="6 12" id="KW-0812">Transmembrane</keyword>
<comment type="similarity">
    <text evidence="2">Belongs to the MotA family.</text>
</comment>
<feature type="transmembrane region" description="Helical" evidence="12">
    <location>
        <begin position="180"/>
        <end position="203"/>
    </location>
</feature>
<dbReference type="GO" id="GO:0005886">
    <property type="term" value="C:plasma membrane"/>
    <property type="evidence" value="ECO:0007669"/>
    <property type="project" value="UniProtKB-SubCell"/>
</dbReference>
<evidence type="ECO:0000256" key="8">
    <source>
        <dbReference type="ARBA" id="ARBA00022781"/>
    </source>
</evidence>
<dbReference type="GO" id="GO:0071978">
    <property type="term" value="P:bacterial-type flagellum-dependent swarming motility"/>
    <property type="evidence" value="ECO:0007669"/>
    <property type="project" value="InterPro"/>
</dbReference>
<evidence type="ECO:0000313" key="16">
    <source>
        <dbReference type="Proteomes" id="UP000199611"/>
    </source>
</evidence>
<keyword evidence="7" id="KW-0283">Flagellar rotation</keyword>
<comment type="subcellular location">
    <subcellularLocation>
        <location evidence="1">Cell membrane</location>
        <topology evidence="1">Multi-pass membrane protein</topology>
    </subcellularLocation>
</comment>
<dbReference type="AlphaFoldDB" id="A0A1I4R5M7"/>
<dbReference type="Pfam" id="PF01618">
    <property type="entry name" value="MotA_ExbB"/>
    <property type="match status" value="1"/>
</dbReference>
<dbReference type="OrthoDB" id="9806929at2"/>
<dbReference type="GO" id="GO:1902600">
    <property type="term" value="P:proton transmembrane transport"/>
    <property type="evidence" value="ECO:0007669"/>
    <property type="project" value="UniProtKB-KW"/>
</dbReference>
<evidence type="ECO:0000256" key="11">
    <source>
        <dbReference type="ARBA" id="ARBA00023136"/>
    </source>
</evidence>
<proteinExistence type="inferred from homology"/>
<keyword evidence="10" id="KW-0406">Ion transport</keyword>
<keyword evidence="3" id="KW-0813">Transport</keyword>
<evidence type="ECO:0000256" key="6">
    <source>
        <dbReference type="ARBA" id="ARBA00022692"/>
    </source>
</evidence>
<dbReference type="InterPro" id="IPR000540">
    <property type="entry name" value="Flag_MotA_CS"/>
</dbReference>
<dbReference type="InterPro" id="IPR002898">
    <property type="entry name" value="MotA_ExbB_proton_chnl"/>
</dbReference>
<organism evidence="15 16">
    <name type="scientific">Thermodesulforhabdus norvegica</name>
    <dbReference type="NCBI Taxonomy" id="39841"/>
    <lineage>
        <taxon>Bacteria</taxon>
        <taxon>Pseudomonadati</taxon>
        <taxon>Thermodesulfobacteriota</taxon>
        <taxon>Syntrophobacteria</taxon>
        <taxon>Syntrophobacterales</taxon>
        <taxon>Thermodesulforhabdaceae</taxon>
        <taxon>Thermodesulforhabdus</taxon>
    </lineage>
</organism>